<proteinExistence type="predicted"/>
<gene>
    <name evidence="1" type="ORF">MIPYR_40164</name>
</gene>
<accession>A0A1Y5P401</accession>
<dbReference type="AlphaFoldDB" id="A0A1Y5P401"/>
<reference evidence="1" key="1">
    <citation type="submission" date="2016-03" db="EMBL/GenBank/DDBJ databases">
        <authorList>
            <person name="Ploux O."/>
        </authorList>
    </citation>
    <scope>NUCLEOTIDE SEQUENCE</scope>
    <source>
        <strain evidence="1">UC1</strain>
    </source>
</reference>
<evidence type="ECO:0000313" key="1">
    <source>
        <dbReference type="EMBL" id="SBS73414.1"/>
    </source>
</evidence>
<dbReference type="EMBL" id="FLQR01000008">
    <property type="protein sequence ID" value="SBS73414.1"/>
    <property type="molecule type" value="Genomic_DNA"/>
</dbReference>
<name>A0A1Y5P401_9MICO</name>
<organism evidence="1">
    <name type="scientific">uncultured Microbacterium sp</name>
    <dbReference type="NCBI Taxonomy" id="191216"/>
    <lineage>
        <taxon>Bacteria</taxon>
        <taxon>Bacillati</taxon>
        <taxon>Actinomycetota</taxon>
        <taxon>Actinomycetes</taxon>
        <taxon>Micrococcales</taxon>
        <taxon>Microbacteriaceae</taxon>
        <taxon>Microbacterium</taxon>
        <taxon>environmental samples</taxon>
    </lineage>
</organism>
<protein>
    <submittedName>
        <fullName evidence="1">Uncharacterized protein</fullName>
    </submittedName>
</protein>
<sequence>MRTWVTTFGATSMTVTGTSLPFSSQTWVMPSFVPSRPLETLELISAMSTSELDLDVDVSREVETHQRVDGLGRRVDDVDEALVGAHLEVLAAVLVLVGRPDDAHDVLLGRKGHRAHDRRARTGHGVDDFARRRVDDLVVIRLQANADLLSRHCLLTLFLASYLWGIGRTGRLRAGHFPSRWRWMLHRCSDVNPQVTLRYPLPRTHTCDPVSGWGFGLVF</sequence>